<organism evidence="2 3">
    <name type="scientific">Devosia sediminis</name>
    <dbReference type="NCBI Taxonomy" id="2798801"/>
    <lineage>
        <taxon>Bacteria</taxon>
        <taxon>Pseudomonadati</taxon>
        <taxon>Pseudomonadota</taxon>
        <taxon>Alphaproteobacteria</taxon>
        <taxon>Hyphomicrobiales</taxon>
        <taxon>Devosiaceae</taxon>
        <taxon>Devosia</taxon>
    </lineage>
</organism>
<dbReference type="RefSeq" id="WP_198874867.1">
    <property type="nucleotide sequence ID" value="NZ_JAEKMH010000001.1"/>
</dbReference>
<protein>
    <submittedName>
        <fullName evidence="2">Copper chaperone PCu(A)C</fullName>
    </submittedName>
</protein>
<accession>A0A934IVA1</accession>
<dbReference type="Gene3D" id="2.60.40.1890">
    <property type="entry name" value="PCu(A)C copper chaperone"/>
    <property type="match status" value="1"/>
</dbReference>
<feature type="signal peptide" evidence="1">
    <location>
        <begin position="1"/>
        <end position="20"/>
    </location>
</feature>
<dbReference type="SUPFAM" id="SSF110087">
    <property type="entry name" value="DR1885-like metal-binding protein"/>
    <property type="match status" value="1"/>
</dbReference>
<dbReference type="Proteomes" id="UP000602124">
    <property type="component" value="Unassembled WGS sequence"/>
</dbReference>
<proteinExistence type="predicted"/>
<sequence length="159" mass="17220">MKRLLLIAIAAFAITPGAIAHDFDAGAIYIDHPMIEEAPPSARVLGGYVSLYNQGDEDDRLIGIESTAAEKVELHRSVVTDGIARMQPLTDGIELPAGEMVWLGSDGTHAMFIGPDKRYVVGDELPAILVFEKAGRVEVTFRIEERSTTRAPGHGEHAQ</sequence>
<dbReference type="EMBL" id="JAEKMH010000001">
    <property type="protein sequence ID" value="MBJ3783640.1"/>
    <property type="molecule type" value="Genomic_DNA"/>
</dbReference>
<name>A0A934IVA1_9HYPH</name>
<evidence type="ECO:0000256" key="1">
    <source>
        <dbReference type="SAM" id="SignalP"/>
    </source>
</evidence>
<reference evidence="2" key="1">
    <citation type="submission" date="2020-12" db="EMBL/GenBank/DDBJ databases">
        <title>Devosia sp. MSA67 isolated from Mo River.</title>
        <authorList>
            <person name="Ma F."/>
            <person name="Zi Z."/>
        </authorList>
    </citation>
    <scope>NUCLEOTIDE SEQUENCE</scope>
    <source>
        <strain evidence="2">MSA67</strain>
    </source>
</reference>
<keyword evidence="3" id="KW-1185">Reference proteome</keyword>
<dbReference type="InterPro" id="IPR007410">
    <property type="entry name" value="LpqE-like"/>
</dbReference>
<gene>
    <name evidence="2" type="ORF">JEQ47_02800</name>
</gene>
<dbReference type="InterPro" id="IPR036182">
    <property type="entry name" value="PCuAC_sf"/>
</dbReference>
<keyword evidence="1" id="KW-0732">Signal</keyword>
<evidence type="ECO:0000313" key="3">
    <source>
        <dbReference type="Proteomes" id="UP000602124"/>
    </source>
</evidence>
<dbReference type="InterPro" id="IPR058248">
    <property type="entry name" value="Lxx211020-like"/>
</dbReference>
<feature type="chain" id="PRO_5037182561" evidence="1">
    <location>
        <begin position="21"/>
        <end position="159"/>
    </location>
</feature>
<dbReference type="PANTHER" id="PTHR36302:SF1">
    <property type="entry name" value="COPPER CHAPERONE PCU(A)C"/>
    <property type="match status" value="1"/>
</dbReference>
<dbReference type="AlphaFoldDB" id="A0A934IVA1"/>
<dbReference type="PANTHER" id="PTHR36302">
    <property type="entry name" value="BLR7088 PROTEIN"/>
    <property type="match status" value="1"/>
</dbReference>
<evidence type="ECO:0000313" key="2">
    <source>
        <dbReference type="EMBL" id="MBJ3783640.1"/>
    </source>
</evidence>
<comment type="caution">
    <text evidence="2">The sequence shown here is derived from an EMBL/GenBank/DDBJ whole genome shotgun (WGS) entry which is preliminary data.</text>
</comment>
<dbReference type="Pfam" id="PF04314">
    <property type="entry name" value="PCuAC"/>
    <property type="match status" value="1"/>
</dbReference>